<reference evidence="3" key="1">
    <citation type="submission" date="2014-11" db="EMBL/GenBank/DDBJ databases">
        <title>Genome sequencing of Roseivirga sp. D-25.</title>
        <authorList>
            <person name="Selvaratnam C."/>
            <person name="Thevarajoo S."/>
            <person name="Goh K.M."/>
            <person name="Eee R."/>
            <person name="Chan K.-G."/>
            <person name="Chong C.S."/>
        </authorList>
    </citation>
    <scope>NUCLEOTIDE SEQUENCE [LARGE SCALE GENOMIC DNA]</scope>
    <source>
        <strain evidence="3">D-25</strain>
    </source>
</reference>
<dbReference type="AlphaFoldDB" id="A0A0L8APV0"/>
<dbReference type="Proteomes" id="UP000036908">
    <property type="component" value="Unassembled WGS sequence"/>
</dbReference>
<evidence type="ECO:0000313" key="2">
    <source>
        <dbReference type="EMBL" id="KOF04266.1"/>
    </source>
</evidence>
<keyword evidence="3" id="KW-1185">Reference proteome</keyword>
<sequence>MSKIPKIECIKILRQLGTEGSKPLLIQGSDGEYFIKRSLSNQMPKAEIINEVICNGMLKVWQIVQPDVAQLKINKSLIDEFELSGGKLDRIYENIDYRTELFFASKRVENTVDFAHFPNRIPKKELNTFASPTDLLKIGCFDFWVGNKDRKPENPNTIISTNSDGKFLFIPIDHARAFADFSNYMEITKARLNYSGAKNILSSNIVKSIGKLELKGNTKILEDNILECMAQTNKCLDDIFETIPSEWGFSKKAKNHLKAILGDEDRNKQIASRFLNYL</sequence>
<dbReference type="PATRIC" id="fig|1566026.4.peg.2041"/>
<accession>A0A0L8APV0</accession>
<comment type="caution">
    <text evidence="2">The sequence shown here is derived from an EMBL/GenBank/DDBJ whole genome shotgun (WGS) entry which is preliminary data.</text>
</comment>
<proteinExistence type="predicted"/>
<dbReference type="InterPro" id="IPR046748">
    <property type="entry name" value="HipA_2"/>
</dbReference>
<dbReference type="OrthoDB" id="1092050at2"/>
<organism evidence="2 3">
    <name type="scientific">Roseivirga seohaensis subsp. aquiponti</name>
    <dbReference type="NCBI Taxonomy" id="1566026"/>
    <lineage>
        <taxon>Bacteria</taxon>
        <taxon>Pseudomonadati</taxon>
        <taxon>Bacteroidota</taxon>
        <taxon>Cytophagia</taxon>
        <taxon>Cytophagales</taxon>
        <taxon>Roseivirgaceae</taxon>
        <taxon>Roseivirga</taxon>
    </lineage>
</organism>
<dbReference type="Pfam" id="PF20613">
    <property type="entry name" value="HipA_2"/>
    <property type="match status" value="1"/>
</dbReference>
<name>A0A0L8APV0_9BACT</name>
<protein>
    <recommendedName>
        <fullName evidence="1">HipA-like kinase domain-containing protein</fullName>
    </recommendedName>
</protein>
<feature type="domain" description="HipA-like kinase" evidence="1">
    <location>
        <begin position="11"/>
        <end position="254"/>
    </location>
</feature>
<evidence type="ECO:0000313" key="3">
    <source>
        <dbReference type="Proteomes" id="UP000036908"/>
    </source>
</evidence>
<evidence type="ECO:0000259" key="1">
    <source>
        <dbReference type="Pfam" id="PF20613"/>
    </source>
</evidence>
<gene>
    <name evidence="2" type="ORF">OB69_01715</name>
</gene>
<dbReference type="RefSeq" id="WP_053221969.1">
    <property type="nucleotide sequence ID" value="NZ_JSVA01000003.1"/>
</dbReference>
<dbReference type="EMBL" id="JSVA01000003">
    <property type="protein sequence ID" value="KOF04266.1"/>
    <property type="molecule type" value="Genomic_DNA"/>
</dbReference>